<dbReference type="AlphaFoldDB" id="A0A6H5HQA1"/>
<feature type="transmembrane region" description="Helical" evidence="1">
    <location>
        <begin position="291"/>
        <end position="312"/>
    </location>
</feature>
<accession>A0A6H5HQA1</accession>
<organism evidence="2 3">
    <name type="scientific">Nesidiocoris tenuis</name>
    <dbReference type="NCBI Taxonomy" id="355587"/>
    <lineage>
        <taxon>Eukaryota</taxon>
        <taxon>Metazoa</taxon>
        <taxon>Ecdysozoa</taxon>
        <taxon>Arthropoda</taxon>
        <taxon>Hexapoda</taxon>
        <taxon>Insecta</taxon>
        <taxon>Pterygota</taxon>
        <taxon>Neoptera</taxon>
        <taxon>Paraneoptera</taxon>
        <taxon>Hemiptera</taxon>
        <taxon>Heteroptera</taxon>
        <taxon>Panheteroptera</taxon>
        <taxon>Cimicomorpha</taxon>
        <taxon>Miridae</taxon>
        <taxon>Dicyphina</taxon>
        <taxon>Nesidiocoris</taxon>
    </lineage>
</organism>
<evidence type="ECO:0000256" key="1">
    <source>
        <dbReference type="SAM" id="Phobius"/>
    </source>
</evidence>
<keyword evidence="1" id="KW-1133">Transmembrane helix</keyword>
<keyword evidence="1" id="KW-0812">Transmembrane</keyword>
<keyword evidence="3" id="KW-1185">Reference proteome</keyword>
<gene>
    <name evidence="2" type="ORF">NTEN_LOCUS24193</name>
</gene>
<sequence>MGHHVKEVGEVSEPAWERTCTFGNHMNRPFVLSVYCQKVTEIFKINCSSRKSEIPYLRAVFAAVHRNRSMRQNKFCTLCWTTKKTFRKISWLWRRSRQLRTAKARILTGGIFSKSEVYVIQQMYHACNHMRMTTRMSSVSVRRKKLNYRDGVHPPTAIRAQWVAPNCSPIAQHESSYRISHEEDNLKQMSKISNSEKDCLYSLDDISLGMKTSLAVVNQVHPWRNVIKISGGEATVFFRGRAWFDNLRDDNAAEGNFATNRTAKKLNCHHDYRHHYHNHYTIKINITTTTAITITITINIIITITITITITISITMTVTMTITITITITIAITITITITITIAIAITPISARPSPLILSPSLPHDITTHLTPLMLHFRNLTFGGAQSTILNVFCAHWRKPYIIAETRPEIVSRQRRRL</sequence>
<name>A0A6H5HQA1_9HEMI</name>
<evidence type="ECO:0000313" key="3">
    <source>
        <dbReference type="Proteomes" id="UP000479000"/>
    </source>
</evidence>
<protein>
    <submittedName>
        <fullName evidence="2">Uncharacterized protein</fullName>
    </submittedName>
</protein>
<dbReference type="EMBL" id="CADCXU010035421">
    <property type="protein sequence ID" value="CAB0020621.1"/>
    <property type="molecule type" value="Genomic_DNA"/>
</dbReference>
<reference evidence="2 3" key="1">
    <citation type="submission" date="2020-02" db="EMBL/GenBank/DDBJ databases">
        <authorList>
            <person name="Ferguson B K."/>
        </authorList>
    </citation>
    <scope>NUCLEOTIDE SEQUENCE [LARGE SCALE GENOMIC DNA]</scope>
</reference>
<dbReference type="Proteomes" id="UP000479000">
    <property type="component" value="Unassembled WGS sequence"/>
</dbReference>
<keyword evidence="1" id="KW-0472">Membrane</keyword>
<evidence type="ECO:0000313" key="2">
    <source>
        <dbReference type="EMBL" id="CAB0020621.1"/>
    </source>
</evidence>
<proteinExistence type="predicted"/>
<feature type="transmembrane region" description="Helical" evidence="1">
    <location>
        <begin position="324"/>
        <end position="346"/>
    </location>
</feature>